<dbReference type="EMBL" id="JBICCN010000026">
    <property type="protein sequence ID" value="KAL3101850.1"/>
    <property type="molecule type" value="Genomic_DNA"/>
</dbReference>
<dbReference type="InterPro" id="IPR016024">
    <property type="entry name" value="ARM-type_fold"/>
</dbReference>
<keyword evidence="8" id="KW-1185">Reference proteome</keyword>
<comment type="similarity">
    <text evidence="1">Belongs to the THADA family.</text>
</comment>
<evidence type="ECO:0000256" key="1">
    <source>
        <dbReference type="ARBA" id="ARBA00010409"/>
    </source>
</evidence>
<feature type="domain" description="tRNA (32-2'-O)-methyltransferase regulator THADA-like C-terminal TPR repeats region" evidence="6">
    <location>
        <begin position="905"/>
        <end position="1047"/>
    </location>
</feature>
<dbReference type="GO" id="GO:0008033">
    <property type="term" value="P:tRNA processing"/>
    <property type="evidence" value="ECO:0007669"/>
    <property type="project" value="UniProtKB-KW"/>
</dbReference>
<evidence type="ECO:0000313" key="7">
    <source>
        <dbReference type="EMBL" id="KAL3101850.1"/>
    </source>
</evidence>
<evidence type="ECO:0000259" key="5">
    <source>
        <dbReference type="Pfam" id="PF25150"/>
    </source>
</evidence>
<organism evidence="7 8">
    <name type="scientific">Heterodera schachtii</name>
    <name type="common">Sugarbeet cyst nematode worm</name>
    <name type="synonym">Tylenchus schachtii</name>
    <dbReference type="NCBI Taxonomy" id="97005"/>
    <lineage>
        <taxon>Eukaryota</taxon>
        <taxon>Metazoa</taxon>
        <taxon>Ecdysozoa</taxon>
        <taxon>Nematoda</taxon>
        <taxon>Chromadorea</taxon>
        <taxon>Rhabditida</taxon>
        <taxon>Tylenchina</taxon>
        <taxon>Tylenchomorpha</taxon>
        <taxon>Tylenchoidea</taxon>
        <taxon>Heteroderidae</taxon>
        <taxon>Heteroderinae</taxon>
        <taxon>Heterodera</taxon>
    </lineage>
</organism>
<evidence type="ECO:0000313" key="8">
    <source>
        <dbReference type="Proteomes" id="UP001620645"/>
    </source>
</evidence>
<dbReference type="InterPro" id="IPR019442">
    <property type="entry name" value="THADA/TRM732_DUF2428"/>
</dbReference>
<proteinExistence type="inferred from homology"/>
<feature type="domain" description="DUF2428" evidence="4">
    <location>
        <begin position="656"/>
        <end position="902"/>
    </location>
</feature>
<reference evidence="7 8" key="1">
    <citation type="submission" date="2024-10" db="EMBL/GenBank/DDBJ databases">
        <authorList>
            <person name="Kim D."/>
        </authorList>
    </citation>
    <scope>NUCLEOTIDE SEQUENCE [LARGE SCALE GENOMIC DNA]</scope>
    <source>
        <strain evidence="7">Taebaek</strain>
    </source>
</reference>
<dbReference type="Pfam" id="PF25151">
    <property type="entry name" value="TPR_Trm732_C"/>
    <property type="match status" value="1"/>
</dbReference>
<accession>A0ABD2KFZ1</accession>
<dbReference type="AlphaFoldDB" id="A0ABD2KFZ1"/>
<gene>
    <name evidence="7" type="ORF">niasHS_003259</name>
</gene>
<evidence type="ECO:0000259" key="6">
    <source>
        <dbReference type="Pfam" id="PF25151"/>
    </source>
</evidence>
<dbReference type="Pfam" id="PF25150">
    <property type="entry name" value="TPR_Trm732"/>
    <property type="match status" value="1"/>
</dbReference>
<feature type="domain" description="tRNA (32-2'-O)-methyltransferase regulator THADA-like TPR repeats region" evidence="5">
    <location>
        <begin position="229"/>
        <end position="398"/>
    </location>
</feature>
<evidence type="ECO:0000259" key="4">
    <source>
        <dbReference type="Pfam" id="PF10350"/>
    </source>
</evidence>
<dbReference type="InterPro" id="IPR056842">
    <property type="entry name" value="THADA-like_TPR_C"/>
</dbReference>
<protein>
    <recommendedName>
        <fullName evidence="3">tRNA (32-2'-O)-methyltransferase regulator THADA</fullName>
    </recommendedName>
</protein>
<keyword evidence="2" id="KW-0819">tRNA processing</keyword>
<comment type="caution">
    <text evidence="7">The sequence shown here is derived from an EMBL/GenBank/DDBJ whole genome shotgun (WGS) entry which is preliminary data.</text>
</comment>
<name>A0ABD2KFZ1_HETSC</name>
<dbReference type="PANTHER" id="PTHR14387">
    <property type="entry name" value="THADA/DEATH RECEPTOR INTERACTING PROTEIN"/>
    <property type="match status" value="1"/>
</dbReference>
<dbReference type="Proteomes" id="UP001620645">
    <property type="component" value="Unassembled WGS sequence"/>
</dbReference>
<evidence type="ECO:0000256" key="2">
    <source>
        <dbReference type="ARBA" id="ARBA00022694"/>
    </source>
</evidence>
<dbReference type="InterPro" id="IPR056843">
    <property type="entry name" value="THADA-like_TPR"/>
</dbReference>
<dbReference type="SUPFAM" id="SSF48371">
    <property type="entry name" value="ARM repeat"/>
    <property type="match status" value="1"/>
</dbReference>
<dbReference type="Pfam" id="PF10350">
    <property type="entry name" value="DUF2428"/>
    <property type="match status" value="1"/>
</dbReference>
<dbReference type="InterPro" id="IPR051954">
    <property type="entry name" value="tRNA_methyltransferase_THADA"/>
</dbReference>
<evidence type="ECO:0000256" key="3">
    <source>
        <dbReference type="ARBA" id="ARBA00035698"/>
    </source>
</evidence>
<dbReference type="PANTHER" id="PTHR14387:SF7">
    <property type="entry name" value="THYROID ADENOMA-ASSOCIATED PROTEIN"/>
    <property type="match status" value="1"/>
</dbReference>
<sequence>MDCCDFTSSQSLHQMLFSQSKFEWHLPCCHKHKSFLADHCICLVVDESLRCSADAPRVLRCSTLLTRISSVLLEFRAFPSVSVLSLCLSHCLRFFDFPSAESIGYQCVSLLVNLVELHSPNCVHCQNVDKNCAWLLSVGHSLCGAHNEMFSKMRIKALHSLLHCASIEGSLPFRHRLFTDSFVSRLFLQIGHAPLSISISKLIVDDCAISVRLNRQERLNFHMEWIKRQLLATEAFVRCAIEQKLLPALLKSPESRRWFRSEFVAFVSLPRDSTHSSRAICTLLRLAIDRIGNEEGNCDFGWEDFVGADGNGGGGICADFMANALLASDSETQLSALSLLCSHPKGARPVSESECQLVLQFLAISLAEPSPSVRHQILTQIAKLFSRISEHSKSLKKLNDVPSLTKYRQFVSAIEQMALNHLPTESQLSLEIVDTFEEDDDKNAAESDGNLMDFSSRIFALLLLSLIHSSEFCGIFGNFPPPPLHFFLPFSYFRLSSVQLKCNALVASLDDQFELCQDTALKLLGQIFSDPFQDGISFDFPDFLESTKRDLLFVNPHTPRHQLAVEYRLRFVLPRLSANVRLSLFADLIKLGTNVCDQIFHIYDDGNATENSPDLFLLLQIRPQLHAVLSALFVTIPHIFCDEKATKNSESESSSVDSLLSLCHRCVRVVSPVVHSLSPEGFLPSSAAQINANFEGRPTEDTFVTVQLLSKTCWRSHKFISHIFSRIIEWMPSPNSLSNDQLTKIGDYFWLQLTECRHCGAFEAAANAFRSVCVRFWKFSSDSDRFPCSPAQWLQQIVDALTGKFCARHLCPSRRSAGLPHLVNALLCSEPSLCPNNRRFVHFDRTLSTLLDCRGLADRRLEFHCVNVLRLLFSQAQLEERIFPHVEEAFRLSIDGCSDEFWPVRNAHVQLFAALIKRVFGTPSAQQRSLHIQPKCKMSAHEFFTRYHSLYHLLADCLHKLRIALLRPSSSSSSDCLPLGVLHHFSAFPSLILLSHLRPVAHSMGQSHSLRPFLPHLIQLLFALPARALREIASAALCSVATFTELQEIFDCIFGIALAAKQKYKKAQNLVADSIQIFLNHINELDLMADLTSADRFNKLAEIAEALRMPSENSGETTKGTEQLRKTIQNELLIEEFNQ</sequence>